<comment type="caution">
    <text evidence="1">The sequence shown here is derived from an EMBL/GenBank/DDBJ whole genome shotgun (WGS) entry which is preliminary data.</text>
</comment>
<organism evidence="1">
    <name type="scientific">marine sediment metagenome</name>
    <dbReference type="NCBI Taxonomy" id="412755"/>
    <lineage>
        <taxon>unclassified sequences</taxon>
        <taxon>metagenomes</taxon>
        <taxon>ecological metagenomes</taxon>
    </lineage>
</organism>
<dbReference type="EMBL" id="LAZR01000244">
    <property type="protein sequence ID" value="KKN79595.1"/>
    <property type="molecule type" value="Genomic_DNA"/>
</dbReference>
<gene>
    <name evidence="1" type="ORF">LCGC14_0337990</name>
</gene>
<proteinExistence type="predicted"/>
<accession>A0A0F9TEF1</accession>
<name>A0A0F9TEF1_9ZZZZ</name>
<dbReference type="AlphaFoldDB" id="A0A0F9TEF1"/>
<protein>
    <submittedName>
        <fullName evidence="1">Uncharacterized protein</fullName>
    </submittedName>
</protein>
<evidence type="ECO:0000313" key="1">
    <source>
        <dbReference type="EMBL" id="KKN79595.1"/>
    </source>
</evidence>
<reference evidence="1" key="1">
    <citation type="journal article" date="2015" name="Nature">
        <title>Complex archaea that bridge the gap between prokaryotes and eukaryotes.</title>
        <authorList>
            <person name="Spang A."/>
            <person name="Saw J.H."/>
            <person name="Jorgensen S.L."/>
            <person name="Zaremba-Niedzwiedzka K."/>
            <person name="Martijn J."/>
            <person name="Lind A.E."/>
            <person name="van Eijk R."/>
            <person name="Schleper C."/>
            <person name="Guy L."/>
            <person name="Ettema T.J."/>
        </authorList>
    </citation>
    <scope>NUCLEOTIDE SEQUENCE</scope>
</reference>
<sequence length="393" mass="43868">MPITRIPPTGQREIEFATGNLFKGLNLARQFQALSLQEEQAKVEAVQRELENRIRLAQESRAATTFQGQEAALSEIARRREPAPPGQLIPPSLGPPSTESLLTLPELRAKAGIGAKVPAKEVKRLTPIQKIEQGRLLLDTEGGRGAGVSLLNQGLAAAGSTYRVPKNSPTQVVTGMADLMIGYNAATKDIDFNLPANAAKLDTIESGLLENLTKSEAFQRATPDNKTKMANAAGKFFEAKRKMRQKSRTVRETILDKVTRGIPLTTSEQKVYDEAIKRKDPLTPEEVGERTEARTLARLKSYRQERQKAIATNNLDDLRSLITDAEEKLLGRADPEEVERLMWGTLEAHYRTKRKPKISPDEFEKRGEELETNYGYNEETIVRLLRLQFKVTQ</sequence>